<sequence length="123" mass="14301">MTRELTFSSNRSITVYELYKTPKGTTYQCDVTNRIVLDFAGQISAFRYSDFVAFRRRVEHVNLHEMIFNLGDEFDVEVIEAPKADRTFVLTLCDLVQLRELLSGTQFTLNLNSMLHETLYSYA</sequence>
<evidence type="ECO:0000313" key="1">
    <source>
        <dbReference type="EMBL" id="SDM78503.1"/>
    </source>
</evidence>
<evidence type="ECO:0000313" key="2">
    <source>
        <dbReference type="Proteomes" id="UP000198901"/>
    </source>
</evidence>
<proteinExistence type="predicted"/>
<reference evidence="1 2" key="1">
    <citation type="submission" date="2016-10" db="EMBL/GenBank/DDBJ databases">
        <authorList>
            <person name="de Groot N.N."/>
        </authorList>
    </citation>
    <scope>NUCLEOTIDE SEQUENCE [LARGE SCALE GENOMIC DNA]</scope>
    <source>
        <strain evidence="1 2">DSM 21668</strain>
    </source>
</reference>
<organism evidence="1 2">
    <name type="scientific">Siphonobacter aquaeclarae</name>
    <dbReference type="NCBI Taxonomy" id="563176"/>
    <lineage>
        <taxon>Bacteria</taxon>
        <taxon>Pseudomonadati</taxon>
        <taxon>Bacteroidota</taxon>
        <taxon>Cytophagia</taxon>
        <taxon>Cytophagales</taxon>
        <taxon>Cytophagaceae</taxon>
        <taxon>Siphonobacter</taxon>
    </lineage>
</organism>
<keyword evidence="2" id="KW-1185">Reference proteome</keyword>
<accession>A0A1G9W2H7</accession>
<gene>
    <name evidence="1" type="ORF">SAMN04488090_4223</name>
</gene>
<dbReference type="AlphaFoldDB" id="A0A1G9W2H7"/>
<name>A0A1G9W2H7_9BACT</name>
<protein>
    <submittedName>
        <fullName evidence="1">Uncharacterized protein</fullName>
    </submittedName>
</protein>
<dbReference type="EMBL" id="FNGS01000009">
    <property type="protein sequence ID" value="SDM78503.1"/>
    <property type="molecule type" value="Genomic_DNA"/>
</dbReference>
<dbReference type="Proteomes" id="UP000198901">
    <property type="component" value="Unassembled WGS sequence"/>
</dbReference>